<keyword evidence="4" id="KW-1185">Reference proteome</keyword>
<proteinExistence type="predicted"/>
<feature type="compositionally biased region" description="Basic and acidic residues" evidence="1">
    <location>
        <begin position="1"/>
        <end position="13"/>
    </location>
</feature>
<name>A0ABS4W297_9PSEU</name>
<gene>
    <name evidence="3" type="ORF">JOF36_005990</name>
</gene>
<feature type="region of interest" description="Disordered" evidence="1">
    <location>
        <begin position="1"/>
        <end position="22"/>
    </location>
</feature>
<evidence type="ECO:0000256" key="1">
    <source>
        <dbReference type="SAM" id="MobiDB-lite"/>
    </source>
</evidence>
<dbReference type="SUPFAM" id="SSF46955">
    <property type="entry name" value="Putative DNA-binding domain"/>
    <property type="match status" value="1"/>
</dbReference>
<sequence>MAAPTDHIRRDSGTDGDSIVINGVPRTMLTPREVATLWDVSVRTVYRLIRSGRLPVLNLNPGARGGAGDRYRISYRVIRQLEASHDAPVPSGD</sequence>
<dbReference type="Proteomes" id="UP001519295">
    <property type="component" value="Unassembled WGS sequence"/>
</dbReference>
<accession>A0ABS4W297</accession>
<organism evidence="3 4">
    <name type="scientific">Pseudonocardia parietis</name>
    <dbReference type="NCBI Taxonomy" id="570936"/>
    <lineage>
        <taxon>Bacteria</taxon>
        <taxon>Bacillati</taxon>
        <taxon>Actinomycetota</taxon>
        <taxon>Actinomycetes</taxon>
        <taxon>Pseudonocardiales</taxon>
        <taxon>Pseudonocardiaceae</taxon>
        <taxon>Pseudonocardia</taxon>
    </lineage>
</organism>
<dbReference type="EMBL" id="JAGINU010000001">
    <property type="protein sequence ID" value="MBP2370294.1"/>
    <property type="molecule type" value="Genomic_DNA"/>
</dbReference>
<dbReference type="RefSeq" id="WP_210033420.1">
    <property type="nucleotide sequence ID" value="NZ_JAGINU010000001.1"/>
</dbReference>
<dbReference type="InterPro" id="IPR009061">
    <property type="entry name" value="DNA-bd_dom_put_sf"/>
</dbReference>
<dbReference type="Pfam" id="PF12728">
    <property type="entry name" value="HTH_17"/>
    <property type="match status" value="1"/>
</dbReference>
<evidence type="ECO:0000313" key="3">
    <source>
        <dbReference type="EMBL" id="MBP2370294.1"/>
    </source>
</evidence>
<comment type="caution">
    <text evidence="3">The sequence shown here is derived from an EMBL/GenBank/DDBJ whole genome shotgun (WGS) entry which is preliminary data.</text>
</comment>
<protein>
    <submittedName>
        <fullName evidence="3">Excisionase family DNA binding protein</fullName>
    </submittedName>
</protein>
<feature type="domain" description="Helix-turn-helix" evidence="2">
    <location>
        <begin position="28"/>
        <end position="76"/>
    </location>
</feature>
<evidence type="ECO:0000259" key="2">
    <source>
        <dbReference type="Pfam" id="PF12728"/>
    </source>
</evidence>
<dbReference type="InterPro" id="IPR041657">
    <property type="entry name" value="HTH_17"/>
</dbReference>
<evidence type="ECO:0000313" key="4">
    <source>
        <dbReference type="Proteomes" id="UP001519295"/>
    </source>
</evidence>
<reference evidence="3 4" key="1">
    <citation type="submission" date="2021-03" db="EMBL/GenBank/DDBJ databases">
        <title>Sequencing the genomes of 1000 actinobacteria strains.</title>
        <authorList>
            <person name="Klenk H.-P."/>
        </authorList>
    </citation>
    <scope>NUCLEOTIDE SEQUENCE [LARGE SCALE GENOMIC DNA]</scope>
    <source>
        <strain evidence="3 4">DSM 45256</strain>
    </source>
</reference>